<feature type="region of interest" description="Disordered" evidence="1">
    <location>
        <begin position="276"/>
        <end position="308"/>
    </location>
</feature>
<dbReference type="Proteomes" id="UP000324897">
    <property type="component" value="Chromosome 1"/>
</dbReference>
<reference evidence="2 3" key="1">
    <citation type="journal article" date="2019" name="Sci. Rep.">
        <title>A high-quality genome of Eragrostis curvula grass provides insights into Poaceae evolution and supports new strategies to enhance forage quality.</title>
        <authorList>
            <person name="Carballo J."/>
            <person name="Santos B.A.C.M."/>
            <person name="Zappacosta D."/>
            <person name="Garbus I."/>
            <person name="Selva J.P."/>
            <person name="Gallo C.A."/>
            <person name="Diaz A."/>
            <person name="Albertini E."/>
            <person name="Caccamo M."/>
            <person name="Echenique V."/>
        </authorList>
    </citation>
    <scope>NUCLEOTIDE SEQUENCE [LARGE SCALE GENOMIC DNA]</scope>
    <source>
        <strain evidence="3">cv. Victoria</strain>
        <tissue evidence="2">Leaf</tissue>
    </source>
</reference>
<feature type="compositionally biased region" description="Basic residues" evidence="1">
    <location>
        <begin position="295"/>
        <end position="308"/>
    </location>
</feature>
<dbReference type="AlphaFoldDB" id="A0A5J9UW98"/>
<protein>
    <submittedName>
        <fullName evidence="2">Uncharacterized protein</fullName>
    </submittedName>
</protein>
<evidence type="ECO:0000313" key="2">
    <source>
        <dbReference type="EMBL" id="TVU27866.1"/>
    </source>
</evidence>
<name>A0A5J9UW98_9POAL</name>
<gene>
    <name evidence="2" type="ORF">EJB05_19367</name>
</gene>
<dbReference type="OrthoDB" id="696399at2759"/>
<comment type="caution">
    <text evidence="2">The sequence shown here is derived from an EMBL/GenBank/DDBJ whole genome shotgun (WGS) entry which is preliminary data.</text>
</comment>
<sequence>MEVTAIPEIRMDESKSGSSSPSDNVSSLEKNGNVAVDDPPNYIVLFPDLLEKGWGWQRLLPYYSGPYPGPVSWSTFKGYLKDYFDKNKDEPAALYAHHKRDPVEQDLSADPLHLAASLCITKEAELILLLSKCNDFDTTGLVEFSNRIRQTALNLLLTEEPESAAAMVGIAKEALCMRCHLSNKQTLMDPDLYVQYMLCQNIREATATVLTMLEDDFCFETAVDCIPSAESEKPMGIATASELKCQESDPKKNYIMDIDHCEKDNNLKGKKRKFKNGKRLNKNSNNATGKELKEKKLRRKKRRLHKQKREMLKSSLALPSTTRILKRSLCKHLNLVYQKLVERKNFSS</sequence>
<feature type="non-terminal residue" evidence="2">
    <location>
        <position position="1"/>
    </location>
</feature>
<accession>A0A5J9UW98</accession>
<evidence type="ECO:0000313" key="3">
    <source>
        <dbReference type="Proteomes" id="UP000324897"/>
    </source>
</evidence>
<feature type="region of interest" description="Disordered" evidence="1">
    <location>
        <begin position="1"/>
        <end position="33"/>
    </location>
</feature>
<organism evidence="2 3">
    <name type="scientific">Eragrostis curvula</name>
    <name type="common">weeping love grass</name>
    <dbReference type="NCBI Taxonomy" id="38414"/>
    <lineage>
        <taxon>Eukaryota</taxon>
        <taxon>Viridiplantae</taxon>
        <taxon>Streptophyta</taxon>
        <taxon>Embryophyta</taxon>
        <taxon>Tracheophyta</taxon>
        <taxon>Spermatophyta</taxon>
        <taxon>Magnoliopsida</taxon>
        <taxon>Liliopsida</taxon>
        <taxon>Poales</taxon>
        <taxon>Poaceae</taxon>
        <taxon>PACMAD clade</taxon>
        <taxon>Chloridoideae</taxon>
        <taxon>Eragrostideae</taxon>
        <taxon>Eragrostidinae</taxon>
        <taxon>Eragrostis</taxon>
    </lineage>
</organism>
<keyword evidence="3" id="KW-1185">Reference proteome</keyword>
<dbReference type="EMBL" id="RWGY01000011">
    <property type="protein sequence ID" value="TVU27866.1"/>
    <property type="molecule type" value="Genomic_DNA"/>
</dbReference>
<dbReference type="Gramene" id="TVU27866">
    <property type="protein sequence ID" value="TVU27866"/>
    <property type="gene ID" value="EJB05_19367"/>
</dbReference>
<proteinExistence type="predicted"/>
<feature type="compositionally biased region" description="Low complexity" evidence="1">
    <location>
        <begin position="16"/>
        <end position="27"/>
    </location>
</feature>
<evidence type="ECO:0000256" key="1">
    <source>
        <dbReference type="SAM" id="MobiDB-lite"/>
    </source>
</evidence>